<protein>
    <submittedName>
        <fullName evidence="1">Uncharacterized protein</fullName>
    </submittedName>
</protein>
<sequence>MLYSDSKVIPKVGDILPLRGGGKLSSDMTRQSVFFIFFAHSTYDFFLPTLNPMISLDDYLNRAIAGKGLGTTGLEVPWLLFYGAIRTQTLSFIEYWEFELSGERD</sequence>
<dbReference type="Proteomes" id="UP000054721">
    <property type="component" value="Unassembled WGS sequence"/>
</dbReference>
<dbReference type="EMBL" id="JYDW01000391">
    <property type="protein sequence ID" value="KRZ48547.1"/>
    <property type="molecule type" value="Genomic_DNA"/>
</dbReference>
<name>A0A0V1KMQ9_9BILA</name>
<dbReference type="AlphaFoldDB" id="A0A0V1KMQ9"/>
<keyword evidence="2" id="KW-1185">Reference proteome</keyword>
<comment type="caution">
    <text evidence="1">The sequence shown here is derived from an EMBL/GenBank/DDBJ whole genome shotgun (WGS) entry which is preliminary data.</text>
</comment>
<gene>
    <name evidence="1" type="ORF">T02_16320</name>
</gene>
<reference evidence="1 2" key="1">
    <citation type="submission" date="2015-05" db="EMBL/GenBank/DDBJ databases">
        <title>Evolution of Trichinella species and genotypes.</title>
        <authorList>
            <person name="Korhonen P.K."/>
            <person name="Edoardo P."/>
            <person name="Giuseppe L.R."/>
            <person name="Gasser R.B."/>
        </authorList>
    </citation>
    <scope>NUCLEOTIDE SEQUENCE [LARGE SCALE GENOMIC DNA]</scope>
    <source>
        <strain evidence="1">ISS10</strain>
    </source>
</reference>
<organism evidence="1 2">
    <name type="scientific">Trichinella nativa</name>
    <dbReference type="NCBI Taxonomy" id="6335"/>
    <lineage>
        <taxon>Eukaryota</taxon>
        <taxon>Metazoa</taxon>
        <taxon>Ecdysozoa</taxon>
        <taxon>Nematoda</taxon>
        <taxon>Enoplea</taxon>
        <taxon>Dorylaimia</taxon>
        <taxon>Trichinellida</taxon>
        <taxon>Trichinellidae</taxon>
        <taxon>Trichinella</taxon>
    </lineage>
</organism>
<accession>A0A0V1KMQ9</accession>
<evidence type="ECO:0000313" key="2">
    <source>
        <dbReference type="Proteomes" id="UP000054721"/>
    </source>
</evidence>
<evidence type="ECO:0000313" key="1">
    <source>
        <dbReference type="EMBL" id="KRZ48547.1"/>
    </source>
</evidence>
<proteinExistence type="predicted"/>